<dbReference type="InterPro" id="IPR021529">
    <property type="entry name" value="DUF2798"/>
</dbReference>
<dbReference type="OrthoDB" id="9799565at2"/>
<accession>A0A521ASW4</accession>
<dbReference type="Proteomes" id="UP000317289">
    <property type="component" value="Unassembled WGS sequence"/>
</dbReference>
<keyword evidence="1" id="KW-0812">Transmembrane</keyword>
<keyword evidence="1" id="KW-1133">Transmembrane helix</keyword>
<organism evidence="3 4">
    <name type="scientific">Flavobacterium resistens</name>
    <dbReference type="NCBI Taxonomy" id="443612"/>
    <lineage>
        <taxon>Bacteria</taxon>
        <taxon>Pseudomonadati</taxon>
        <taxon>Bacteroidota</taxon>
        <taxon>Flavobacteriia</taxon>
        <taxon>Flavobacteriales</taxon>
        <taxon>Flavobacteriaceae</taxon>
        <taxon>Flavobacterium</taxon>
    </lineage>
</organism>
<sequence length="72" mass="8231">MKQKVITAIIMGFIITGLISFTLISINIGYNEKFLFKWLKSWLIAYTIVIPIILVIGPKVASLVSYWLNKNE</sequence>
<reference evidence="3 4" key="1">
    <citation type="submission" date="2017-05" db="EMBL/GenBank/DDBJ databases">
        <authorList>
            <person name="Varghese N."/>
            <person name="Submissions S."/>
        </authorList>
    </citation>
    <scope>NUCLEOTIDE SEQUENCE [LARGE SCALE GENOMIC DNA]</scope>
    <source>
        <strain evidence="3 4">DSM 19382</strain>
    </source>
</reference>
<reference evidence="2 5" key="2">
    <citation type="submission" date="2019-11" db="EMBL/GenBank/DDBJ databases">
        <title>Flavobacterium resistens genome.</title>
        <authorList>
            <person name="Wilson V.M."/>
            <person name="Newman J.D."/>
        </authorList>
    </citation>
    <scope>NUCLEOTIDE SEQUENCE [LARGE SCALE GENOMIC DNA]</scope>
    <source>
        <strain evidence="2 5">DSM 19382</strain>
    </source>
</reference>
<proteinExistence type="predicted"/>
<dbReference type="Proteomes" id="UP000468990">
    <property type="component" value="Unassembled WGS sequence"/>
</dbReference>
<dbReference type="AlphaFoldDB" id="A0A521ASW4"/>
<feature type="transmembrane region" description="Helical" evidence="1">
    <location>
        <begin position="6"/>
        <end position="30"/>
    </location>
</feature>
<evidence type="ECO:0000313" key="5">
    <source>
        <dbReference type="Proteomes" id="UP000468990"/>
    </source>
</evidence>
<keyword evidence="5" id="KW-1185">Reference proteome</keyword>
<evidence type="ECO:0000313" key="2">
    <source>
        <dbReference type="EMBL" id="MRX68603.1"/>
    </source>
</evidence>
<gene>
    <name evidence="2" type="ORF">GJU42_11575</name>
    <name evidence="3" type="ORF">SAMN06265349_101378</name>
</gene>
<dbReference type="Pfam" id="PF11391">
    <property type="entry name" value="DUF2798"/>
    <property type="match status" value="1"/>
</dbReference>
<dbReference type="RefSeq" id="WP_142449059.1">
    <property type="nucleotide sequence ID" value="NZ_FXTA01000001.1"/>
</dbReference>
<keyword evidence="1" id="KW-0472">Membrane</keyword>
<evidence type="ECO:0000313" key="3">
    <source>
        <dbReference type="EMBL" id="SMO37958.1"/>
    </source>
</evidence>
<dbReference type="EMBL" id="WKKG01000005">
    <property type="protein sequence ID" value="MRX68603.1"/>
    <property type="molecule type" value="Genomic_DNA"/>
</dbReference>
<protein>
    <submittedName>
        <fullName evidence="2">DUF2798 domain-containing protein</fullName>
    </submittedName>
</protein>
<feature type="transmembrane region" description="Helical" evidence="1">
    <location>
        <begin position="42"/>
        <end position="68"/>
    </location>
</feature>
<name>A0A521ASW4_9FLAO</name>
<evidence type="ECO:0000313" key="4">
    <source>
        <dbReference type="Proteomes" id="UP000317289"/>
    </source>
</evidence>
<evidence type="ECO:0000256" key="1">
    <source>
        <dbReference type="SAM" id="Phobius"/>
    </source>
</evidence>
<dbReference type="EMBL" id="FXTA01000001">
    <property type="protein sequence ID" value="SMO37958.1"/>
    <property type="molecule type" value="Genomic_DNA"/>
</dbReference>